<dbReference type="PROSITE" id="PS00166">
    <property type="entry name" value="ENOYL_COA_HYDRATASE"/>
    <property type="match status" value="1"/>
</dbReference>
<dbReference type="GO" id="GO:0003824">
    <property type="term" value="F:catalytic activity"/>
    <property type="evidence" value="ECO:0007669"/>
    <property type="project" value="InterPro"/>
</dbReference>
<evidence type="ECO:0000256" key="2">
    <source>
        <dbReference type="RuleBase" id="RU003707"/>
    </source>
</evidence>
<reference evidence="3" key="1">
    <citation type="submission" date="2022-09" db="EMBL/GenBank/DDBJ databases">
        <title>Diverse halophilic archaea isolated from saline environments.</title>
        <authorList>
            <person name="Cui H.-L."/>
        </authorList>
    </citation>
    <scope>NUCLEOTIDE SEQUENCE</scope>
    <source>
        <strain evidence="3">ZS-35-S2</strain>
    </source>
</reference>
<dbReference type="Proteomes" id="UP001057580">
    <property type="component" value="Chromosome"/>
</dbReference>
<dbReference type="Gene3D" id="3.90.226.10">
    <property type="entry name" value="2-enoyl-CoA Hydratase, Chain A, domain 1"/>
    <property type="match status" value="1"/>
</dbReference>
<evidence type="ECO:0000256" key="1">
    <source>
        <dbReference type="ARBA" id="ARBA00005254"/>
    </source>
</evidence>
<dbReference type="PANTHER" id="PTHR42964">
    <property type="entry name" value="ENOYL-COA HYDRATASE"/>
    <property type="match status" value="1"/>
</dbReference>
<gene>
    <name evidence="3" type="ORF">N0B31_20345</name>
</gene>
<dbReference type="RefSeq" id="WP_260593477.1">
    <property type="nucleotide sequence ID" value="NZ_CP104003.1"/>
</dbReference>
<dbReference type="GeneID" id="74944825"/>
<keyword evidence="4" id="KW-1185">Reference proteome</keyword>
<comment type="similarity">
    <text evidence="1 2">Belongs to the enoyl-CoA hydratase/isomerase family.</text>
</comment>
<sequence>MVEYSAIDVSVEDDVGTLTFDRPEKKNAMNPRLLEEMGDALGDLRDEVHVLVVTGAGDAFNAGMDFDEYFEAARAAGPLAVREANRLHKRALVRLYEFPAPTVAKVNGWALGGGYMAMSLCDLAIGSEDAKLGLSEINFGIAAGGGTMWSVAHTMNRRDALYYTMTGEPFTCAEAVEMGVINEAVPASELDGRVDGLVDRLRQKDRFALEYTRHYYDKVVEMDFPEAHDYELAKGEEMKYLQGYEFLDRGVSGFTQDRYRPGAGEDYPDDE</sequence>
<name>A0A9E7R2P7_9EURY</name>
<dbReference type="SUPFAM" id="SSF52096">
    <property type="entry name" value="ClpP/crotonase"/>
    <property type="match status" value="1"/>
</dbReference>
<protein>
    <submittedName>
        <fullName evidence="3">Enoyl-CoA hydratase-related protein</fullName>
    </submittedName>
</protein>
<dbReference type="KEGG" id="ssai:N0B31_20345"/>
<dbReference type="InterPro" id="IPR029045">
    <property type="entry name" value="ClpP/crotonase-like_dom_sf"/>
</dbReference>
<dbReference type="InterPro" id="IPR018376">
    <property type="entry name" value="Enoyl-CoA_hyd/isom_CS"/>
</dbReference>
<dbReference type="CDD" id="cd06558">
    <property type="entry name" value="crotonase-like"/>
    <property type="match status" value="1"/>
</dbReference>
<evidence type="ECO:0000313" key="3">
    <source>
        <dbReference type="EMBL" id="UWM54457.1"/>
    </source>
</evidence>
<dbReference type="Pfam" id="PF00378">
    <property type="entry name" value="ECH_1"/>
    <property type="match status" value="1"/>
</dbReference>
<dbReference type="GO" id="GO:0008300">
    <property type="term" value="P:isoprenoid catabolic process"/>
    <property type="evidence" value="ECO:0007669"/>
    <property type="project" value="TreeGrafter"/>
</dbReference>
<dbReference type="InterPro" id="IPR001753">
    <property type="entry name" value="Enoyl-CoA_hydra/iso"/>
</dbReference>
<proteinExistence type="inferred from homology"/>
<dbReference type="PANTHER" id="PTHR42964:SF1">
    <property type="entry name" value="POLYKETIDE BIOSYNTHESIS ENOYL-COA HYDRATASE PKSH-RELATED"/>
    <property type="match status" value="1"/>
</dbReference>
<dbReference type="AlphaFoldDB" id="A0A9E7R2P7"/>
<dbReference type="EMBL" id="CP104003">
    <property type="protein sequence ID" value="UWM54457.1"/>
    <property type="molecule type" value="Genomic_DNA"/>
</dbReference>
<dbReference type="InterPro" id="IPR051683">
    <property type="entry name" value="Enoyl-CoA_Hydratase/Isomerase"/>
</dbReference>
<evidence type="ECO:0000313" key="4">
    <source>
        <dbReference type="Proteomes" id="UP001057580"/>
    </source>
</evidence>
<accession>A0A9E7R2P7</accession>
<organism evidence="3 4">
    <name type="scientific">Salinirubellus salinus</name>
    <dbReference type="NCBI Taxonomy" id="1364945"/>
    <lineage>
        <taxon>Archaea</taxon>
        <taxon>Methanobacteriati</taxon>
        <taxon>Methanobacteriota</taxon>
        <taxon>Stenosarchaea group</taxon>
        <taxon>Halobacteria</taxon>
        <taxon>Halobacteriales</taxon>
        <taxon>Natronomonadaceae</taxon>
        <taxon>Salinirubellus</taxon>
    </lineage>
</organism>